<dbReference type="PRINTS" id="PR00377">
    <property type="entry name" value="IMPHPHTASES"/>
</dbReference>
<dbReference type="Pfam" id="PF00459">
    <property type="entry name" value="Inositol_P"/>
    <property type="match status" value="1"/>
</dbReference>
<dbReference type="CDD" id="cd01637">
    <property type="entry name" value="IMPase_like"/>
    <property type="match status" value="1"/>
</dbReference>
<keyword evidence="1" id="KW-0479">Metal-binding</keyword>
<dbReference type="GO" id="GO:0008934">
    <property type="term" value="F:inositol monophosphate 1-phosphatase activity"/>
    <property type="evidence" value="ECO:0007669"/>
    <property type="project" value="TreeGrafter"/>
</dbReference>
<accession>A0A2H0W158</accession>
<dbReference type="Gene3D" id="3.40.190.80">
    <property type="match status" value="1"/>
</dbReference>
<proteinExistence type="predicted"/>
<dbReference type="GO" id="GO:0006020">
    <property type="term" value="P:inositol metabolic process"/>
    <property type="evidence" value="ECO:0007669"/>
    <property type="project" value="TreeGrafter"/>
</dbReference>
<evidence type="ECO:0008006" key="4">
    <source>
        <dbReference type="Google" id="ProtNLM"/>
    </source>
</evidence>
<name>A0A2H0W158_9BACT</name>
<feature type="binding site" evidence="1">
    <location>
        <position position="206"/>
    </location>
    <ligand>
        <name>Mg(2+)</name>
        <dbReference type="ChEBI" id="CHEBI:18420"/>
        <label>1</label>
        <note>catalytic</note>
    </ligand>
</feature>
<feature type="binding site" evidence="1">
    <location>
        <position position="84"/>
    </location>
    <ligand>
        <name>Mg(2+)</name>
        <dbReference type="ChEBI" id="CHEBI:18420"/>
        <label>1</label>
        <note>catalytic</note>
    </ligand>
</feature>
<dbReference type="InterPro" id="IPR000760">
    <property type="entry name" value="Inositol_monophosphatase-like"/>
</dbReference>
<dbReference type="PANTHER" id="PTHR20854">
    <property type="entry name" value="INOSITOL MONOPHOSPHATASE"/>
    <property type="match status" value="1"/>
</dbReference>
<dbReference type="SUPFAM" id="SSF56655">
    <property type="entry name" value="Carbohydrate phosphatase"/>
    <property type="match status" value="1"/>
</dbReference>
<protein>
    <recommendedName>
        <fullName evidence="4">Inositol monophosphatase</fullName>
    </recommendedName>
</protein>
<sequence>MKNYKTFSIDLARRAGKIMRENFALGMKKEWKGDGTPLTVTDTTINQIVIDAVRKEFPQHNILAEEGSDMGRDSEYTWVCDPVDGTIPFSHGVPTSTFSLALTKNGEAILGVAYDPFMNRMYFAEKGKGAFLNNEKIKVSQADNFASKIIGLGVWRNSTFTSLPLMGELEDRRAMVVSYLSMVYTGCMVASGEFVATIYVYKFPWDAAALKILVEEAGGKVTSLFGEEQRYDQDINGVLVTNGKVHNELLQLIKKSVTKREN</sequence>
<dbReference type="AlphaFoldDB" id="A0A2H0W158"/>
<evidence type="ECO:0000313" key="3">
    <source>
        <dbReference type="Proteomes" id="UP000230935"/>
    </source>
</evidence>
<evidence type="ECO:0000256" key="1">
    <source>
        <dbReference type="PIRSR" id="PIRSR600760-2"/>
    </source>
</evidence>
<organism evidence="2 3">
    <name type="scientific">Candidatus Buchananbacteria bacterium CG10_big_fil_rev_8_21_14_0_10_42_9</name>
    <dbReference type="NCBI Taxonomy" id="1974526"/>
    <lineage>
        <taxon>Bacteria</taxon>
        <taxon>Candidatus Buchananiibacteriota</taxon>
    </lineage>
</organism>
<keyword evidence="1" id="KW-0460">Magnesium</keyword>
<dbReference type="Proteomes" id="UP000230935">
    <property type="component" value="Unassembled WGS sequence"/>
</dbReference>
<gene>
    <name evidence="2" type="ORF">COT81_02915</name>
</gene>
<comment type="caution">
    <text evidence="2">The sequence shown here is derived from an EMBL/GenBank/DDBJ whole genome shotgun (WGS) entry which is preliminary data.</text>
</comment>
<dbReference type="PANTHER" id="PTHR20854:SF4">
    <property type="entry name" value="INOSITOL-1-MONOPHOSPHATASE-RELATED"/>
    <property type="match status" value="1"/>
</dbReference>
<dbReference type="GO" id="GO:0007165">
    <property type="term" value="P:signal transduction"/>
    <property type="evidence" value="ECO:0007669"/>
    <property type="project" value="TreeGrafter"/>
</dbReference>
<feature type="binding site" evidence="1">
    <location>
        <position position="65"/>
    </location>
    <ligand>
        <name>Mg(2+)</name>
        <dbReference type="ChEBI" id="CHEBI:18420"/>
        <label>1</label>
        <note>catalytic</note>
    </ligand>
</feature>
<feature type="binding site" evidence="1">
    <location>
        <position position="81"/>
    </location>
    <ligand>
        <name>Mg(2+)</name>
        <dbReference type="ChEBI" id="CHEBI:18420"/>
        <label>1</label>
        <note>catalytic</note>
    </ligand>
</feature>
<evidence type="ECO:0000313" key="2">
    <source>
        <dbReference type="EMBL" id="PIS05093.1"/>
    </source>
</evidence>
<dbReference type="EMBL" id="PEZZ01000021">
    <property type="protein sequence ID" value="PIS05093.1"/>
    <property type="molecule type" value="Genomic_DNA"/>
</dbReference>
<comment type="cofactor">
    <cofactor evidence="1">
        <name>Mg(2+)</name>
        <dbReference type="ChEBI" id="CHEBI:18420"/>
    </cofactor>
</comment>
<reference evidence="3" key="1">
    <citation type="submission" date="2017-09" db="EMBL/GenBank/DDBJ databases">
        <title>Depth-based differentiation of microbial function through sediment-hosted aquifers and enrichment of novel symbionts in the deep terrestrial subsurface.</title>
        <authorList>
            <person name="Probst A.J."/>
            <person name="Ladd B."/>
            <person name="Jarett J.K."/>
            <person name="Geller-Mcgrath D.E."/>
            <person name="Sieber C.M.K."/>
            <person name="Emerson J.B."/>
            <person name="Anantharaman K."/>
            <person name="Thomas B.C."/>
            <person name="Malmstrom R."/>
            <person name="Stieglmeier M."/>
            <person name="Klingl A."/>
            <person name="Woyke T."/>
            <person name="Ryan C.M."/>
            <person name="Banfield J.F."/>
        </authorList>
    </citation>
    <scope>NUCLEOTIDE SEQUENCE [LARGE SCALE GENOMIC DNA]</scope>
</reference>
<dbReference type="GO" id="GO:0046872">
    <property type="term" value="F:metal ion binding"/>
    <property type="evidence" value="ECO:0007669"/>
    <property type="project" value="UniProtKB-KW"/>
</dbReference>
<dbReference type="Gene3D" id="3.30.540.10">
    <property type="entry name" value="Fructose-1,6-Bisphosphatase, subunit A, domain 1"/>
    <property type="match status" value="1"/>
</dbReference>